<dbReference type="Pfam" id="PF01381">
    <property type="entry name" value="HTH_3"/>
    <property type="match status" value="1"/>
</dbReference>
<evidence type="ECO:0000256" key="1">
    <source>
        <dbReference type="ARBA" id="ARBA00023125"/>
    </source>
</evidence>
<sequence>MENIGNKIKEARKKKGLTQSELAEKIGLTKHAIAKYEQGQREPNLTTLTKIIDELDLDFWTVCPNINAEIEAAKPYEEGIEFANEVCHRVNRKKLVKEWLEITPKEEVIYEVIKECLDLEVSKRLMGIEDKAYAKKYGELDQSELFKPYFYFNELRESIYKNMVREVSNTIELNIKAAEKIIKEY</sequence>
<dbReference type="AlphaFoldDB" id="A0A5P3XDY0"/>
<dbReference type="CDD" id="cd00093">
    <property type="entry name" value="HTH_XRE"/>
    <property type="match status" value="1"/>
</dbReference>
<evidence type="ECO:0000313" key="4">
    <source>
        <dbReference type="Proteomes" id="UP000326961"/>
    </source>
</evidence>
<dbReference type="RefSeq" id="WP_150886214.1">
    <property type="nucleotide sequence ID" value="NZ_CP032452.1"/>
</dbReference>
<feature type="domain" description="HTH cro/C1-type" evidence="2">
    <location>
        <begin position="8"/>
        <end position="62"/>
    </location>
</feature>
<dbReference type="Proteomes" id="UP000326961">
    <property type="component" value="Chromosome"/>
</dbReference>
<keyword evidence="1" id="KW-0238">DNA-binding</keyword>
<reference evidence="3 4" key="1">
    <citation type="submission" date="2018-09" db="EMBL/GenBank/DDBJ databases">
        <title>A clostridial neurotoxin that targets Anopheles mosquitoes.</title>
        <authorList>
            <person name="Contreras E."/>
            <person name="Masuyer G."/>
            <person name="Qureshi N."/>
            <person name="Chawla S."/>
            <person name="Lim H.L."/>
            <person name="Chen J."/>
            <person name="Stenmark P."/>
            <person name="Gill S."/>
        </authorList>
    </citation>
    <scope>NUCLEOTIDE SEQUENCE [LARGE SCALE GENOMIC DNA]</scope>
    <source>
        <strain evidence="3 4">Cbm</strain>
    </source>
</reference>
<evidence type="ECO:0000259" key="2">
    <source>
        <dbReference type="PROSITE" id="PS50943"/>
    </source>
</evidence>
<dbReference type="GO" id="GO:0003700">
    <property type="term" value="F:DNA-binding transcription factor activity"/>
    <property type="evidence" value="ECO:0007669"/>
    <property type="project" value="TreeGrafter"/>
</dbReference>
<dbReference type="SMART" id="SM00530">
    <property type="entry name" value="HTH_XRE"/>
    <property type="match status" value="1"/>
</dbReference>
<dbReference type="EMBL" id="CP032452">
    <property type="protein sequence ID" value="QEZ68455.1"/>
    <property type="molecule type" value="Genomic_DNA"/>
</dbReference>
<dbReference type="InterPro" id="IPR010982">
    <property type="entry name" value="Lambda_DNA-bd_dom_sf"/>
</dbReference>
<accession>A0A5P3XDY0</accession>
<dbReference type="InterPro" id="IPR050807">
    <property type="entry name" value="TransReg_Diox_bact_type"/>
</dbReference>
<organism evidence="3 4">
    <name type="scientific">Paraclostridium bifermentans</name>
    <name type="common">Clostridium bifermentans</name>
    <dbReference type="NCBI Taxonomy" id="1490"/>
    <lineage>
        <taxon>Bacteria</taxon>
        <taxon>Bacillati</taxon>
        <taxon>Bacillota</taxon>
        <taxon>Clostridia</taxon>
        <taxon>Peptostreptococcales</taxon>
        <taxon>Peptostreptococcaceae</taxon>
        <taxon>Paraclostridium</taxon>
    </lineage>
</organism>
<dbReference type="SUPFAM" id="SSF47413">
    <property type="entry name" value="lambda repressor-like DNA-binding domains"/>
    <property type="match status" value="1"/>
</dbReference>
<proteinExistence type="predicted"/>
<evidence type="ECO:0000313" key="3">
    <source>
        <dbReference type="EMBL" id="QEZ68455.1"/>
    </source>
</evidence>
<dbReference type="InterPro" id="IPR001387">
    <property type="entry name" value="Cro/C1-type_HTH"/>
</dbReference>
<name>A0A5P3XDY0_PARBF</name>
<dbReference type="PANTHER" id="PTHR46797:SF1">
    <property type="entry name" value="METHYLPHOSPHONATE SYNTHASE"/>
    <property type="match status" value="1"/>
</dbReference>
<protein>
    <submittedName>
        <fullName evidence="3">XRE family transcriptional regulator</fullName>
    </submittedName>
</protein>
<gene>
    <name evidence="3" type="ORF">D4A35_05685</name>
</gene>
<dbReference type="PROSITE" id="PS50943">
    <property type="entry name" value="HTH_CROC1"/>
    <property type="match status" value="1"/>
</dbReference>
<dbReference type="Gene3D" id="1.10.260.40">
    <property type="entry name" value="lambda repressor-like DNA-binding domains"/>
    <property type="match status" value="1"/>
</dbReference>
<dbReference type="PANTHER" id="PTHR46797">
    <property type="entry name" value="HTH-TYPE TRANSCRIPTIONAL REGULATOR"/>
    <property type="match status" value="1"/>
</dbReference>
<dbReference type="GO" id="GO:0005829">
    <property type="term" value="C:cytosol"/>
    <property type="evidence" value="ECO:0007669"/>
    <property type="project" value="TreeGrafter"/>
</dbReference>
<dbReference type="GO" id="GO:0003677">
    <property type="term" value="F:DNA binding"/>
    <property type="evidence" value="ECO:0007669"/>
    <property type="project" value="UniProtKB-KW"/>
</dbReference>